<feature type="domain" description="G" evidence="1">
    <location>
        <begin position="174"/>
        <end position="292"/>
    </location>
</feature>
<dbReference type="AlphaFoldDB" id="A0A7C2YHH9"/>
<proteinExistence type="predicted"/>
<dbReference type="PRINTS" id="PR00326">
    <property type="entry name" value="GTP1OBG"/>
</dbReference>
<dbReference type="EMBL" id="DSFE01000067">
    <property type="protein sequence ID" value="HEU97817.1"/>
    <property type="molecule type" value="Genomic_DNA"/>
</dbReference>
<gene>
    <name evidence="2" type="ORF">ENO36_03055</name>
</gene>
<dbReference type="InterPro" id="IPR027417">
    <property type="entry name" value="P-loop_NTPase"/>
</dbReference>
<dbReference type="Gene3D" id="3.40.50.300">
    <property type="entry name" value="P-loop containing nucleotide triphosphate hydrolases"/>
    <property type="match status" value="1"/>
</dbReference>
<dbReference type="GO" id="GO:0005525">
    <property type="term" value="F:GTP binding"/>
    <property type="evidence" value="ECO:0007669"/>
    <property type="project" value="InterPro"/>
</dbReference>
<dbReference type="InterPro" id="IPR006073">
    <property type="entry name" value="GTP-bd"/>
</dbReference>
<reference evidence="2" key="1">
    <citation type="journal article" date="2020" name="mSystems">
        <title>Genome- and Community-Level Interaction Insights into Carbon Utilization and Element Cycling Functions of Hydrothermarchaeota in Hydrothermal Sediment.</title>
        <authorList>
            <person name="Zhou Z."/>
            <person name="Liu Y."/>
            <person name="Xu W."/>
            <person name="Pan J."/>
            <person name="Luo Z.H."/>
            <person name="Li M."/>
        </authorList>
    </citation>
    <scope>NUCLEOTIDE SEQUENCE [LARGE SCALE GENOMIC DNA]</scope>
    <source>
        <strain evidence="2">SpSt-1259</strain>
    </source>
</reference>
<dbReference type="NCBIfam" id="TIGR00231">
    <property type="entry name" value="small_GTP"/>
    <property type="match status" value="1"/>
</dbReference>
<organism evidence="2">
    <name type="scientific">Fervidicoccus fontis</name>
    <dbReference type="NCBI Taxonomy" id="683846"/>
    <lineage>
        <taxon>Archaea</taxon>
        <taxon>Thermoproteota</taxon>
        <taxon>Thermoprotei</taxon>
        <taxon>Fervidicoccales</taxon>
        <taxon>Fervidicoccaceae</taxon>
        <taxon>Fervidicoccus</taxon>
    </lineage>
</organism>
<accession>A0A7C2YHH9</accession>
<dbReference type="PANTHER" id="PTHR45759">
    <property type="entry name" value="NUCLEOLAR GTP-BINDING PROTEIN 1"/>
    <property type="match status" value="1"/>
</dbReference>
<dbReference type="Pfam" id="PF01926">
    <property type="entry name" value="MMR_HSR1"/>
    <property type="match status" value="1"/>
</dbReference>
<dbReference type="InterPro" id="IPR005225">
    <property type="entry name" value="Small_GTP-bd"/>
</dbReference>
<sequence>MKKERKPSSLPADVELRRIHLSSYEEIYNKIYKRIGKLIEKNKTLEKKDNIGEALEILNTTYNIVLQKLEPYNKLYKLIMEKNELRAYISLVLGEQALEVLERVARLEGKVRQLYISLKGELLSSDRRDLRKKALGMSSRLLSILKRNRKLLEEALEIKKEAMLFPDLTEKISIIIAGPPNSGKSTLASKISNAKTEIADYPFTTKRAIPGRLTAESLLDIAVLDTPGILPKSLSEMSLPERRAMASLRMARGILLFLLDPTSYATVGLDQQLRMLSDLRKEVTELIIAVNKIDLVNDEELASLRQALSNIVEPKDVYFISAAENIGVEDLVESLRKKARDLILTKGGGEIGDR</sequence>
<name>A0A7C2YHH9_9CREN</name>
<evidence type="ECO:0000313" key="2">
    <source>
        <dbReference type="EMBL" id="HEU97817.1"/>
    </source>
</evidence>
<dbReference type="SUPFAM" id="SSF52540">
    <property type="entry name" value="P-loop containing nucleoside triphosphate hydrolases"/>
    <property type="match status" value="1"/>
</dbReference>
<dbReference type="Proteomes" id="UP000885664">
    <property type="component" value="Unassembled WGS sequence"/>
</dbReference>
<protein>
    <submittedName>
        <fullName evidence="2">GTP-binding protein</fullName>
    </submittedName>
</protein>
<evidence type="ECO:0000259" key="1">
    <source>
        <dbReference type="Pfam" id="PF01926"/>
    </source>
</evidence>
<comment type="caution">
    <text evidence="2">The sequence shown here is derived from an EMBL/GenBank/DDBJ whole genome shotgun (WGS) entry which is preliminary data.</text>
</comment>